<dbReference type="Pfam" id="PF13637">
    <property type="entry name" value="Ank_4"/>
    <property type="match status" value="1"/>
</dbReference>
<dbReference type="SUPFAM" id="SSF52540">
    <property type="entry name" value="P-loop containing nucleoside triphosphate hydrolases"/>
    <property type="match status" value="1"/>
</dbReference>
<keyword evidence="2" id="KW-0040">ANK repeat</keyword>
<evidence type="ECO:0000313" key="7">
    <source>
        <dbReference type="Proteomes" id="UP001375240"/>
    </source>
</evidence>
<dbReference type="InterPro" id="IPR036770">
    <property type="entry name" value="Ankyrin_rpt-contain_sf"/>
</dbReference>
<feature type="repeat" description="ANK" evidence="2">
    <location>
        <begin position="1223"/>
        <end position="1255"/>
    </location>
</feature>
<dbReference type="Pfam" id="PF01048">
    <property type="entry name" value="PNP_UDP_1"/>
    <property type="match status" value="1"/>
</dbReference>
<dbReference type="Pfam" id="PF24883">
    <property type="entry name" value="NPHP3_N"/>
    <property type="match status" value="1"/>
</dbReference>
<dbReference type="EMBL" id="JAVHNQ010000007">
    <property type="protein sequence ID" value="KAK6341527.1"/>
    <property type="molecule type" value="Genomic_DNA"/>
</dbReference>
<dbReference type="SUPFAM" id="SSF53167">
    <property type="entry name" value="Purine and uridine phosphorylases"/>
    <property type="match status" value="1"/>
</dbReference>
<proteinExistence type="predicted"/>
<dbReference type="Pfam" id="PF12796">
    <property type="entry name" value="Ank_2"/>
    <property type="match status" value="2"/>
</dbReference>
<dbReference type="InterPro" id="IPR000845">
    <property type="entry name" value="Nucleoside_phosphorylase_d"/>
</dbReference>
<sequence length="1358" mass="150546">MYSKDGFYEDDGYDTGSSLDPSSGQTASDDDWSDGMRGLENSLFSQRRDIYTVAWICALSIEMAAARAMLDDVHEGLVASMNDSNTYILGSMGKHNVVIACLPNHLYGTNNAANVLTNLVRTFPSIRLGMMVGIGGGVPSMADIRLGDVVVGTRVMQYDLGKIVQDGQIRRTAIPKTPHQLFGTAVSVLRAEHELKSSRIPAILREKMGEYPEFGRPRLMDRLYAATYEHAYMAPDCGKCDKTKLLPRRIRASDDPSIHYGVIASGNQVMRSGTMRDNVARQLDAICFEMEAAGLMDILPCLPIRGICDYSDSHKNKEWQKYAAATAAAYAKDLLDIIPAFEAPRNASYASQGQRQPSFIDDLAQSRGAAAREAALRRRMKLLNSLRYDQIDARKVGIKSAYAKTCQWFLSHPDYQAWLDPERLPETRGFLWLRGKPGAGKSTIMKFIYLQVKKTSQGKNAAIASFFFNARGKYLEKSISGMYRSLLVQLLEDYPDLQAVFDDKDLIPRHQMGCPPLNVLKELFYNAVSGLGQRLFTCFVDALDECDEQQVRTMIQDLEELADVSTERGIPFRICFSSRHYPYIAIRYGLQVTLEDQQGHAEDLASYAKNRLEIKDTALVEELRAQILDKAAGVFLWVVLVVDILNRENRRGRMAMRKRLAELPTGLSELFKDMLRRDQENMEDFLLCIVWILFAKRPLKPEEYYHALWSGLSLEGLADDEIPSVTGPDAAETVRNCVISSSKGLIEITKSESPTVQFIHESVRDFLIKDKGLHELWPDLGFDCETPSHERLKQCCSKYLDHPSIRKHSLAMDDPTLLPTLDLQSWNSAYLAGSTLPPLTVLSGALDGYPFIQYASENVLFHANLAAIAIPQNDFLSEFQVFGWINIANHFEDESKKYTSENLLDILARNNLANLIRIHPEKTRCFEFGDAVYGPPLFAALASGSHEAVLAFMERHAPAQLNGLPFDLCKWYSDSEDKQIHWGSKFKFSRQRGIASHIIEKGDEVIFAFALISGNIDWQARGEGGQTPLSNAAHAGWKTVVQLLLERGVDIESRDSSGRTPLLRAAIAGRDTVVQILLEKGADIKCKEKSGRTPLSRAAGSGRAAVVRLLLATAGIEADAKDRDGRTPLSYAAESGDRDVVQLLLENGVDINSKDSFGRTPLSHAASSRRGAVVRLLLEKGADFESRDKNGQTPLSHAAVAGAEEVIQLLLEKGVNIESRDKNGQTPLSHAACSWWEPTIRLFLAKGADKESRDNSGQTPLCHAAKSGRDAAVQLLLRMGADIESKDNNGQTPLSHAANLGMEQVVRLLLKGGASAESKDKYGQTPFAYATRSGSEFAEQILWLLKHHPGPTSPKVGK</sequence>
<dbReference type="PANTHER" id="PTHR46082:SF11">
    <property type="entry name" value="AAA+ ATPASE DOMAIN-CONTAINING PROTEIN-RELATED"/>
    <property type="match status" value="1"/>
</dbReference>
<keyword evidence="1" id="KW-0677">Repeat</keyword>
<feature type="repeat" description="ANK" evidence="2">
    <location>
        <begin position="1124"/>
        <end position="1156"/>
    </location>
</feature>
<dbReference type="SUPFAM" id="SSF48403">
    <property type="entry name" value="Ankyrin repeat"/>
    <property type="match status" value="1"/>
</dbReference>
<dbReference type="InterPro" id="IPR056884">
    <property type="entry name" value="NPHP3-like_N"/>
</dbReference>
<evidence type="ECO:0000313" key="6">
    <source>
        <dbReference type="EMBL" id="KAK6341527.1"/>
    </source>
</evidence>
<dbReference type="InterPro" id="IPR053137">
    <property type="entry name" value="NLR-like"/>
</dbReference>
<feature type="domain" description="Nephrocystin 3-like N-terminal" evidence="5">
    <location>
        <begin position="405"/>
        <end position="579"/>
    </location>
</feature>
<evidence type="ECO:0000259" key="4">
    <source>
        <dbReference type="Pfam" id="PF01048"/>
    </source>
</evidence>
<dbReference type="InterPro" id="IPR002110">
    <property type="entry name" value="Ankyrin_rpt"/>
</dbReference>
<dbReference type="GO" id="GO:0003824">
    <property type="term" value="F:catalytic activity"/>
    <property type="evidence" value="ECO:0007669"/>
    <property type="project" value="InterPro"/>
</dbReference>
<dbReference type="PROSITE" id="PS50088">
    <property type="entry name" value="ANK_REPEAT"/>
    <property type="match status" value="9"/>
</dbReference>
<feature type="repeat" description="ANK" evidence="2">
    <location>
        <begin position="1256"/>
        <end position="1288"/>
    </location>
</feature>
<name>A0AAV9UJR3_9PEZI</name>
<keyword evidence="7" id="KW-1185">Reference proteome</keyword>
<feature type="domain" description="Nucleoside phosphorylase" evidence="4">
    <location>
        <begin position="53"/>
        <end position="331"/>
    </location>
</feature>
<evidence type="ECO:0000259" key="5">
    <source>
        <dbReference type="Pfam" id="PF24883"/>
    </source>
</evidence>
<evidence type="ECO:0000256" key="1">
    <source>
        <dbReference type="ARBA" id="ARBA00022737"/>
    </source>
</evidence>
<gene>
    <name evidence="6" type="ORF">TWF696_008599</name>
</gene>
<organism evidence="6 7">
    <name type="scientific">Orbilia brochopaga</name>
    <dbReference type="NCBI Taxonomy" id="3140254"/>
    <lineage>
        <taxon>Eukaryota</taxon>
        <taxon>Fungi</taxon>
        <taxon>Dikarya</taxon>
        <taxon>Ascomycota</taxon>
        <taxon>Pezizomycotina</taxon>
        <taxon>Orbiliomycetes</taxon>
        <taxon>Orbiliales</taxon>
        <taxon>Orbiliaceae</taxon>
        <taxon>Orbilia</taxon>
    </lineage>
</organism>
<feature type="region of interest" description="Disordered" evidence="3">
    <location>
        <begin position="1"/>
        <end position="33"/>
    </location>
</feature>
<feature type="repeat" description="ANK" evidence="2">
    <location>
        <begin position="1057"/>
        <end position="1089"/>
    </location>
</feature>
<dbReference type="PANTHER" id="PTHR46082">
    <property type="entry name" value="ATP/GTP-BINDING PROTEIN-RELATED"/>
    <property type="match status" value="1"/>
</dbReference>
<evidence type="ECO:0000256" key="3">
    <source>
        <dbReference type="SAM" id="MobiDB-lite"/>
    </source>
</evidence>
<dbReference type="SMART" id="SM00248">
    <property type="entry name" value="ANK"/>
    <property type="match status" value="10"/>
</dbReference>
<reference evidence="6 7" key="1">
    <citation type="submission" date="2019-10" db="EMBL/GenBank/DDBJ databases">
        <authorList>
            <person name="Palmer J.M."/>
        </authorList>
    </citation>
    <scope>NUCLEOTIDE SEQUENCE [LARGE SCALE GENOMIC DNA]</scope>
    <source>
        <strain evidence="6 7">TWF696</strain>
    </source>
</reference>
<dbReference type="Pfam" id="PF00023">
    <property type="entry name" value="Ank"/>
    <property type="match status" value="2"/>
</dbReference>
<feature type="repeat" description="ANK" evidence="2">
    <location>
        <begin position="1190"/>
        <end position="1222"/>
    </location>
</feature>
<protein>
    <recommendedName>
        <fullName evidence="8">Nucleoside phosphorylase domain-containing protein</fullName>
    </recommendedName>
</protein>
<feature type="repeat" description="ANK" evidence="2">
    <location>
        <begin position="1157"/>
        <end position="1189"/>
    </location>
</feature>
<dbReference type="Gene3D" id="3.40.50.1580">
    <property type="entry name" value="Nucleoside phosphorylase domain"/>
    <property type="match status" value="1"/>
</dbReference>
<feature type="repeat" description="ANK" evidence="2">
    <location>
        <begin position="1289"/>
        <end position="1321"/>
    </location>
</feature>
<accession>A0AAV9UJR3</accession>
<dbReference type="InterPro" id="IPR027417">
    <property type="entry name" value="P-loop_NTPase"/>
</dbReference>
<feature type="compositionally biased region" description="Polar residues" evidence="3">
    <location>
        <begin position="15"/>
        <end position="27"/>
    </location>
</feature>
<feature type="repeat" description="ANK" evidence="2">
    <location>
        <begin position="1090"/>
        <end position="1123"/>
    </location>
</feature>
<dbReference type="PROSITE" id="PS50297">
    <property type="entry name" value="ANK_REP_REGION"/>
    <property type="match status" value="8"/>
</dbReference>
<feature type="repeat" description="ANK" evidence="2">
    <location>
        <begin position="1024"/>
        <end position="1056"/>
    </location>
</feature>
<dbReference type="InterPro" id="IPR035994">
    <property type="entry name" value="Nucleoside_phosphorylase_sf"/>
</dbReference>
<dbReference type="PRINTS" id="PR01415">
    <property type="entry name" value="ANKYRIN"/>
</dbReference>
<dbReference type="Proteomes" id="UP001375240">
    <property type="component" value="Unassembled WGS sequence"/>
</dbReference>
<evidence type="ECO:0008006" key="8">
    <source>
        <dbReference type="Google" id="ProtNLM"/>
    </source>
</evidence>
<evidence type="ECO:0000256" key="2">
    <source>
        <dbReference type="PROSITE-ProRule" id="PRU00023"/>
    </source>
</evidence>
<dbReference type="Gene3D" id="1.25.40.20">
    <property type="entry name" value="Ankyrin repeat-containing domain"/>
    <property type="match status" value="1"/>
</dbReference>
<comment type="caution">
    <text evidence="6">The sequence shown here is derived from an EMBL/GenBank/DDBJ whole genome shotgun (WGS) entry which is preliminary data.</text>
</comment>
<dbReference type="GO" id="GO:0009116">
    <property type="term" value="P:nucleoside metabolic process"/>
    <property type="evidence" value="ECO:0007669"/>
    <property type="project" value="InterPro"/>
</dbReference>
<dbReference type="Gene3D" id="3.40.50.300">
    <property type="entry name" value="P-loop containing nucleotide triphosphate hydrolases"/>
    <property type="match status" value="1"/>
</dbReference>